<comment type="caution">
    <text evidence="4">The sequence shown here is derived from an EMBL/GenBank/DDBJ whole genome shotgun (WGS) entry which is preliminary data.</text>
</comment>
<feature type="signal peptide" evidence="1">
    <location>
        <begin position="1"/>
        <end position="20"/>
    </location>
</feature>
<evidence type="ECO:0000259" key="2">
    <source>
        <dbReference type="Pfam" id="PF00326"/>
    </source>
</evidence>
<feature type="chain" id="PRO_5020222882" evidence="1">
    <location>
        <begin position="21"/>
        <end position="842"/>
    </location>
</feature>
<evidence type="ECO:0000256" key="1">
    <source>
        <dbReference type="SAM" id="SignalP"/>
    </source>
</evidence>
<evidence type="ECO:0000313" key="4">
    <source>
        <dbReference type="EMBL" id="TDO24682.1"/>
    </source>
</evidence>
<dbReference type="Gene3D" id="3.40.50.1820">
    <property type="entry name" value="alpha/beta hydrolase"/>
    <property type="match status" value="1"/>
</dbReference>
<dbReference type="GO" id="GO:0008239">
    <property type="term" value="F:dipeptidyl-peptidase activity"/>
    <property type="evidence" value="ECO:0007669"/>
    <property type="project" value="TreeGrafter"/>
</dbReference>
<dbReference type="InterPro" id="IPR002469">
    <property type="entry name" value="Peptidase_S9B_N"/>
</dbReference>
<dbReference type="InterPro" id="IPR029058">
    <property type="entry name" value="AB_hydrolase_fold"/>
</dbReference>
<dbReference type="Gene3D" id="2.140.10.30">
    <property type="entry name" value="Dipeptidylpeptidase IV, N-terminal domain"/>
    <property type="match status" value="1"/>
</dbReference>
<dbReference type="SUPFAM" id="SSF53474">
    <property type="entry name" value="alpha/beta-Hydrolases"/>
    <property type="match status" value="1"/>
</dbReference>
<keyword evidence="1" id="KW-0732">Signal</keyword>
<dbReference type="Proteomes" id="UP000295499">
    <property type="component" value="Unassembled WGS sequence"/>
</dbReference>
<feature type="domain" description="Peptidase S9 prolyl oligopeptidase catalytic" evidence="2">
    <location>
        <begin position="611"/>
        <end position="811"/>
    </location>
</feature>
<dbReference type="GO" id="GO:0004177">
    <property type="term" value="F:aminopeptidase activity"/>
    <property type="evidence" value="ECO:0007669"/>
    <property type="project" value="UniProtKB-KW"/>
</dbReference>
<dbReference type="InterPro" id="IPR050278">
    <property type="entry name" value="Serine_Prot_S9B/DPPIV"/>
</dbReference>
<gene>
    <name evidence="4" type="ORF">CLV32_0975</name>
</gene>
<dbReference type="GO" id="GO:0008236">
    <property type="term" value="F:serine-type peptidase activity"/>
    <property type="evidence" value="ECO:0007669"/>
    <property type="project" value="InterPro"/>
</dbReference>
<organism evidence="4 5">
    <name type="scientific">Pedobacter duraquae</name>
    <dbReference type="NCBI Taxonomy" id="425511"/>
    <lineage>
        <taxon>Bacteria</taxon>
        <taxon>Pseudomonadati</taxon>
        <taxon>Bacteroidota</taxon>
        <taxon>Sphingobacteriia</taxon>
        <taxon>Sphingobacteriales</taxon>
        <taxon>Sphingobacteriaceae</taxon>
        <taxon>Pedobacter</taxon>
    </lineage>
</organism>
<dbReference type="OrthoDB" id="9777457at2"/>
<name>A0A4R6IQQ0_9SPHI</name>
<dbReference type="InterPro" id="IPR001375">
    <property type="entry name" value="Peptidase_S9_cat"/>
</dbReference>
<keyword evidence="5" id="KW-1185">Reference proteome</keyword>
<dbReference type="EMBL" id="SNWM01000001">
    <property type="protein sequence ID" value="TDO24682.1"/>
    <property type="molecule type" value="Genomic_DNA"/>
</dbReference>
<dbReference type="PANTHER" id="PTHR11731:SF193">
    <property type="entry name" value="DIPEPTIDYL PEPTIDASE 9"/>
    <property type="match status" value="1"/>
</dbReference>
<proteinExistence type="predicted"/>
<reference evidence="4 5" key="1">
    <citation type="submission" date="2019-03" db="EMBL/GenBank/DDBJ databases">
        <title>Genomic Encyclopedia of Archaeal and Bacterial Type Strains, Phase II (KMG-II): from individual species to whole genera.</title>
        <authorList>
            <person name="Goeker M."/>
        </authorList>
    </citation>
    <scope>NUCLEOTIDE SEQUENCE [LARGE SCALE GENOMIC DNA]</scope>
    <source>
        <strain evidence="4 5">DSM 19034</strain>
    </source>
</reference>
<dbReference type="RefSeq" id="WP_133552874.1">
    <property type="nucleotide sequence ID" value="NZ_SNWM01000001.1"/>
</dbReference>
<dbReference type="PANTHER" id="PTHR11731">
    <property type="entry name" value="PROTEASE FAMILY S9B,C DIPEPTIDYL-PEPTIDASE IV-RELATED"/>
    <property type="match status" value="1"/>
</dbReference>
<sequence length="842" mass="95990">MKKLYFLLILITVFSSATYAQTKTYTITEKIAEAPKANYQLASRFSPGKMRKMVFSTAVDPHWLKLSNRFWYMYETPGGKEWYMVDATLRTKKKIFNTSDLAAEITNIVRDPFDAQHLPIDNIKFSKDEKSLSFEVKSTVDETKPDRKDKKAADSLQKKIFYFNYDLATSKLTEVPNYTKPKAKPSWGSVAPDSSAVIFSRKYNLYWMDKANYLKAVKNEEDSTIVEHQLTKDGVKFYSYGSDGDGENNEEVIKNDKKRRRAGVMWSPDAKYFVLNREDSRKVKDLWVINSTGAGRPTLETYKYQMPGEKESPIDEILLFNFAAKTFKKLNISAFKDQTVSLWLAPALNKDRDNEFRPSIWLGNNSKIYFSRTSRDLKRVDICTIDINTNTVAPLIDERFNTYVEINRPGLVNDGQEIIHWSERDGWGHFYLFDGKGKLKNQIDKGSFHATDIVKIDEKNRVLYFTANGVEGKEDPYYLHLYRINFDGSGMKLLNNGDFDHAVNMNDEGRYFVDNFSRVNTVPKSVLYDNSGIKVMDLETADLSLLMAAGYKFPEPFKVKADDGVTDLYGVMYKPFDFDPSKKYPIIEYVYPGPQTEAVNKSFTKSLDNTDRLAQFGYIVISVGNRGGNPARSKWYHTYGYGNLRDYGLADKKAAIEQLADKYSFIDGNKTGITGHSGGGFMSTAAMLVYPDFFKVAVSKAGNHDNSIYNRWWSEKHHGVKEIVSAKGDTTFKYSIDKNPDLANNLKGHLMIMTGDMDNNVNPANTIRLANQLMKAGKRFEFVLLPGQRHGFGDFTEYAFYKLADHFNKYLLGDFSQPDNIDMLEMDRDKELNGKSGGGGAN</sequence>
<keyword evidence="4" id="KW-0645">Protease</keyword>
<accession>A0A4R6IQQ0</accession>
<protein>
    <submittedName>
        <fullName evidence="4">Dipeptidyl aminopeptidase/acylaminoacyl peptidase</fullName>
    </submittedName>
</protein>
<keyword evidence="4" id="KW-0378">Hydrolase</keyword>
<dbReference type="Pfam" id="PF00930">
    <property type="entry name" value="DPPIV_N"/>
    <property type="match status" value="1"/>
</dbReference>
<dbReference type="GO" id="GO:0006508">
    <property type="term" value="P:proteolysis"/>
    <property type="evidence" value="ECO:0007669"/>
    <property type="project" value="InterPro"/>
</dbReference>
<dbReference type="Pfam" id="PF00326">
    <property type="entry name" value="Peptidase_S9"/>
    <property type="match status" value="1"/>
</dbReference>
<dbReference type="AlphaFoldDB" id="A0A4R6IQQ0"/>
<evidence type="ECO:0000259" key="3">
    <source>
        <dbReference type="Pfam" id="PF00930"/>
    </source>
</evidence>
<keyword evidence="4" id="KW-0031">Aminopeptidase</keyword>
<evidence type="ECO:0000313" key="5">
    <source>
        <dbReference type="Proteomes" id="UP000295499"/>
    </source>
</evidence>
<dbReference type="SUPFAM" id="SSF82171">
    <property type="entry name" value="DPP6 N-terminal domain-like"/>
    <property type="match status" value="1"/>
</dbReference>
<feature type="domain" description="Dipeptidylpeptidase IV N-terminal" evidence="3">
    <location>
        <begin position="162"/>
        <end position="521"/>
    </location>
</feature>